<dbReference type="KEGG" id="manr:MPAN_012900"/>
<dbReference type="Proteomes" id="UP000620133">
    <property type="component" value="Chromosome"/>
</dbReference>
<sequence length="339" mass="39813">MEQHKLSKGHLLDDKGRLIESGYHTSLIKTYDRHLVKNKGLRLKEWDYYYVGNKDYGVALTVADNGYMWLLSATLLDFNTKSEISKSKMRWLPFRRLHMPASSKTGDVIVKKAKWSISIKHENDHRHIEAYIPNFKNKEPLIIDMYLDEMISDSMVIATPFEKPTKFYYNQKINVLRSTGSISLGREVFDFNDCYGVLDWGRGSWTYHNTWYWASLSGTMDSHKIGFNLGYGFGDTSKASENMLFFDDKTYKLDDVIFDIPKTNDTYDYLKPWKFSSKDKKIHLDFKPILDRNSYTNAIILKSDQHQVFGYFSGYFEIENKKIEIKDMIGFAERVENKW</sequence>
<keyword evidence="2" id="KW-1185">Reference proteome</keyword>
<dbReference type="EMBL" id="AP024412">
    <property type="protein sequence ID" value="BCR36397.1"/>
    <property type="molecule type" value="Genomic_DNA"/>
</dbReference>
<evidence type="ECO:0008006" key="3">
    <source>
        <dbReference type="Google" id="ProtNLM"/>
    </source>
</evidence>
<evidence type="ECO:0000313" key="1">
    <source>
        <dbReference type="EMBL" id="BCR36397.1"/>
    </source>
</evidence>
<organism evidence="1 2">
    <name type="scientific">Mariniplasma anaerobium</name>
    <dbReference type="NCBI Taxonomy" id="2735436"/>
    <lineage>
        <taxon>Bacteria</taxon>
        <taxon>Bacillati</taxon>
        <taxon>Mycoplasmatota</taxon>
        <taxon>Mollicutes</taxon>
        <taxon>Acholeplasmatales</taxon>
        <taxon>Acholeplasmataceae</taxon>
        <taxon>Mariniplasma</taxon>
    </lineage>
</organism>
<proteinExistence type="predicted"/>
<dbReference type="PANTHER" id="PTHR35868:SF3">
    <property type="entry name" value="DUF2804 DOMAIN-CONTAINING PROTEIN"/>
    <property type="match status" value="1"/>
</dbReference>
<dbReference type="InterPro" id="IPR021243">
    <property type="entry name" value="DUF2804"/>
</dbReference>
<name>A0A7U9XUT5_9MOLU</name>
<accession>A0A7U9XUT5</accession>
<reference evidence="1" key="1">
    <citation type="submission" date="2021-01" db="EMBL/GenBank/DDBJ databases">
        <title>Draft genome sequence of Acholeplasmataceae bacterium strain Mahy22.</title>
        <authorList>
            <person name="Watanabe M."/>
            <person name="Kojima H."/>
            <person name="Fukui M."/>
        </authorList>
    </citation>
    <scope>NUCLEOTIDE SEQUENCE</scope>
    <source>
        <strain evidence="1">Mahy22</strain>
    </source>
</reference>
<evidence type="ECO:0000313" key="2">
    <source>
        <dbReference type="Proteomes" id="UP000620133"/>
    </source>
</evidence>
<gene>
    <name evidence="1" type="ORF">MPAN_012900</name>
</gene>
<dbReference type="AlphaFoldDB" id="A0A7U9XUT5"/>
<protein>
    <recommendedName>
        <fullName evidence="3">DUF2804 domain-containing protein</fullName>
    </recommendedName>
</protein>
<dbReference type="Pfam" id="PF10974">
    <property type="entry name" value="DUF2804"/>
    <property type="match status" value="1"/>
</dbReference>
<dbReference type="RefSeq" id="WP_176238790.1">
    <property type="nucleotide sequence ID" value="NZ_AP024412.1"/>
</dbReference>
<dbReference type="PANTHER" id="PTHR35868">
    <property type="entry name" value="DUF2804 DOMAIN-CONTAINING PROTEIN-RELATED"/>
    <property type="match status" value="1"/>
</dbReference>